<organism evidence="2">
    <name type="scientific">Xanthomonas hortorum pv. gardneri</name>
    <dbReference type="NCBI Taxonomy" id="2754056"/>
    <lineage>
        <taxon>Bacteria</taxon>
        <taxon>Pseudomonadati</taxon>
        <taxon>Pseudomonadota</taxon>
        <taxon>Gammaproteobacteria</taxon>
        <taxon>Lysobacterales</taxon>
        <taxon>Lysobacteraceae</taxon>
        <taxon>Xanthomonas</taxon>
    </lineage>
</organism>
<dbReference type="EMBL" id="LR828253">
    <property type="protein sequence ID" value="CAD0331192.1"/>
    <property type="molecule type" value="Genomic_DNA"/>
</dbReference>
<evidence type="ECO:0000313" key="2">
    <source>
        <dbReference type="EMBL" id="CAD0331182.1"/>
    </source>
</evidence>
<keyword evidence="1" id="KW-1133">Transmembrane helix</keyword>
<keyword evidence="1" id="KW-0812">Transmembrane</keyword>
<reference evidence="2" key="1">
    <citation type="submission" date="2020-07" db="EMBL/GenBank/DDBJ databases">
        <authorList>
            <person name="Pothier F. J."/>
        </authorList>
    </citation>
    <scope>NUCLEOTIDE SEQUENCE</scope>
    <source>
        <strain evidence="2">CFBP 8129</strain>
    </source>
</reference>
<sequence>MARIHTERAASATERALWQSILDRLAPITAVVGVLSLVAVGVHVGAHEALVAALSPVAITVPSIHYAKWRDSAQ</sequence>
<keyword evidence="1" id="KW-0472">Membrane</keyword>
<accession>A0A6V7DAP2</accession>
<dbReference type="EMBL" id="LR828253">
    <property type="protein sequence ID" value="CAD0331182.1"/>
    <property type="molecule type" value="Genomic_DNA"/>
</dbReference>
<dbReference type="Pfam" id="PF12472">
    <property type="entry name" value="DUF3693"/>
    <property type="match status" value="1"/>
</dbReference>
<feature type="transmembrane region" description="Helical" evidence="1">
    <location>
        <begin position="21"/>
        <end position="43"/>
    </location>
</feature>
<protein>
    <submittedName>
        <fullName evidence="2">Uncharacterized protein</fullName>
    </submittedName>
</protein>
<dbReference type="InterPro" id="IPR021096">
    <property type="entry name" value="Vibrio_phage_VSK_Orf152"/>
</dbReference>
<gene>
    <name evidence="2" type="ORF">CFBP8129_21900</name>
</gene>
<proteinExistence type="predicted"/>
<name>A0A6V7DAP2_9XANT</name>
<evidence type="ECO:0000256" key="1">
    <source>
        <dbReference type="SAM" id="Phobius"/>
    </source>
</evidence>
<dbReference type="AlphaFoldDB" id="A0A6V7DAP2"/>